<evidence type="ECO:0000313" key="1">
    <source>
        <dbReference type="EMBL" id="BBX06348.1"/>
    </source>
</evidence>
<sequence>MAHLIHVDIATRGGDADEIRIGACQQVHQCHRVVDAGIDIGENWQGRRLVIPGVHRGHDTCPGINSADRAHRVGE</sequence>
<gene>
    <name evidence="1" type="ORF">MAIC_11510</name>
</gene>
<keyword evidence="2" id="KW-1185">Reference proteome</keyword>
<dbReference type="EMBL" id="AP022561">
    <property type="protein sequence ID" value="BBX06348.1"/>
    <property type="molecule type" value="Genomic_DNA"/>
</dbReference>
<protein>
    <submittedName>
        <fullName evidence="1">Uncharacterized protein</fullName>
    </submittedName>
</protein>
<dbReference type="AlphaFoldDB" id="A0AAD1MAF9"/>
<accession>A0AAD1MAF9</accession>
<evidence type="ECO:0000313" key="2">
    <source>
        <dbReference type="Proteomes" id="UP000467327"/>
    </source>
</evidence>
<name>A0AAD1MAF9_9MYCO</name>
<reference evidence="1 2" key="1">
    <citation type="journal article" date="2019" name="Emerg. Microbes Infect.">
        <title>Comprehensive subspecies identification of 175 nontuberculous mycobacteria species based on 7547 genomic profiles.</title>
        <authorList>
            <person name="Matsumoto Y."/>
            <person name="Kinjo T."/>
            <person name="Motooka D."/>
            <person name="Nabeya D."/>
            <person name="Jung N."/>
            <person name="Uechi K."/>
            <person name="Horii T."/>
            <person name="Iida T."/>
            <person name="Fujita J."/>
            <person name="Nakamura S."/>
        </authorList>
    </citation>
    <scope>NUCLEOTIDE SEQUENCE [LARGE SCALE GENOMIC DNA]</scope>
    <source>
        <strain evidence="1 2">JCM 6376</strain>
    </source>
</reference>
<proteinExistence type="predicted"/>
<dbReference type="KEGG" id="maic:MAIC_11510"/>
<dbReference type="Proteomes" id="UP000467327">
    <property type="component" value="Chromosome"/>
</dbReference>
<organism evidence="1 2">
    <name type="scientific">Mycolicibacterium aichiense</name>
    <dbReference type="NCBI Taxonomy" id="1799"/>
    <lineage>
        <taxon>Bacteria</taxon>
        <taxon>Bacillati</taxon>
        <taxon>Actinomycetota</taxon>
        <taxon>Actinomycetes</taxon>
        <taxon>Mycobacteriales</taxon>
        <taxon>Mycobacteriaceae</taxon>
        <taxon>Mycolicibacterium</taxon>
    </lineage>
</organism>